<keyword evidence="5 8" id="KW-0653">Protein transport</keyword>
<evidence type="ECO:0000256" key="3">
    <source>
        <dbReference type="ARBA" id="ARBA00022475"/>
    </source>
</evidence>
<dbReference type="OrthoDB" id="4045at2"/>
<sequence>MTIDYTSLHTATFYLMYACLALAIFVCVERLIYYVQTQKHARELEGAVTGHAGELHLLPRELTERDSLPAQALRTMMADIPNTRSPEDLQHLSSAVFLSTKSRLQKNLWVLDTIVTAAPLLGLLGTILGIIETFTTLAEHGISDPKGVSAGIGTALLATAMGITVALIGLVFLNHFHDRVDRISEHLKVLLLRSAIRREAA</sequence>
<keyword evidence="2 8" id="KW-0813">Transport</keyword>
<reference evidence="11 12" key="1">
    <citation type="submission" date="2019-03" db="EMBL/GenBank/DDBJ databases">
        <title>Genomic Encyclopedia of Type Strains, Phase III (KMG-III): the genomes of soil and plant-associated and newly described type strains.</title>
        <authorList>
            <person name="Whitman W."/>
        </authorList>
    </citation>
    <scope>NUCLEOTIDE SEQUENCE [LARGE SCALE GENOMIC DNA]</scope>
    <source>
        <strain evidence="11 12">CECT 8976</strain>
    </source>
</reference>
<evidence type="ECO:0000256" key="8">
    <source>
        <dbReference type="RuleBase" id="RU004057"/>
    </source>
</evidence>
<protein>
    <submittedName>
        <fullName evidence="11">Outer membrane transport energization protein ExbB</fullName>
    </submittedName>
</protein>
<dbReference type="GO" id="GO:0005886">
    <property type="term" value="C:plasma membrane"/>
    <property type="evidence" value="ECO:0007669"/>
    <property type="project" value="UniProtKB-SubCell"/>
</dbReference>
<dbReference type="Pfam" id="PF01618">
    <property type="entry name" value="MotA_ExbB"/>
    <property type="match status" value="1"/>
</dbReference>
<keyword evidence="12" id="KW-1185">Reference proteome</keyword>
<evidence type="ECO:0000256" key="6">
    <source>
        <dbReference type="ARBA" id="ARBA00022989"/>
    </source>
</evidence>
<dbReference type="InterPro" id="IPR050790">
    <property type="entry name" value="ExbB/TolQ_transport"/>
</dbReference>
<keyword evidence="7 9" id="KW-0472">Membrane</keyword>
<evidence type="ECO:0000256" key="7">
    <source>
        <dbReference type="ARBA" id="ARBA00023136"/>
    </source>
</evidence>
<dbReference type="PANTHER" id="PTHR30625">
    <property type="entry name" value="PROTEIN TOLQ"/>
    <property type="match status" value="1"/>
</dbReference>
<dbReference type="Proteomes" id="UP000295611">
    <property type="component" value="Unassembled WGS sequence"/>
</dbReference>
<feature type="transmembrane region" description="Helical" evidence="9">
    <location>
        <begin position="12"/>
        <end position="33"/>
    </location>
</feature>
<dbReference type="PANTHER" id="PTHR30625:SF15">
    <property type="entry name" value="BIOPOLYMER TRANSPORT PROTEIN EXBB"/>
    <property type="match status" value="1"/>
</dbReference>
<evidence type="ECO:0000259" key="10">
    <source>
        <dbReference type="Pfam" id="PF01618"/>
    </source>
</evidence>
<keyword evidence="6 9" id="KW-1133">Transmembrane helix</keyword>
<evidence type="ECO:0000256" key="1">
    <source>
        <dbReference type="ARBA" id="ARBA00004651"/>
    </source>
</evidence>
<evidence type="ECO:0000256" key="2">
    <source>
        <dbReference type="ARBA" id="ARBA00022448"/>
    </source>
</evidence>
<accession>A0A4R7AXX1</accession>
<comment type="similarity">
    <text evidence="8">Belongs to the exbB/tolQ family.</text>
</comment>
<evidence type="ECO:0000256" key="5">
    <source>
        <dbReference type="ARBA" id="ARBA00022927"/>
    </source>
</evidence>
<dbReference type="EMBL" id="SNZP01000019">
    <property type="protein sequence ID" value="TDR71427.1"/>
    <property type="molecule type" value="Genomic_DNA"/>
</dbReference>
<evidence type="ECO:0000256" key="4">
    <source>
        <dbReference type="ARBA" id="ARBA00022692"/>
    </source>
</evidence>
<proteinExistence type="inferred from homology"/>
<comment type="subcellular location">
    <subcellularLocation>
        <location evidence="1">Cell membrane</location>
        <topology evidence="1">Multi-pass membrane protein</topology>
    </subcellularLocation>
    <subcellularLocation>
        <location evidence="8">Membrane</location>
        <topology evidence="8">Multi-pass membrane protein</topology>
    </subcellularLocation>
</comment>
<feature type="transmembrane region" description="Helical" evidence="9">
    <location>
        <begin position="108"/>
        <end position="131"/>
    </location>
</feature>
<organism evidence="11 12">
    <name type="scientific">Paludibacterium purpuratum</name>
    <dbReference type="NCBI Taxonomy" id="1144873"/>
    <lineage>
        <taxon>Bacteria</taxon>
        <taxon>Pseudomonadati</taxon>
        <taxon>Pseudomonadota</taxon>
        <taxon>Betaproteobacteria</taxon>
        <taxon>Neisseriales</taxon>
        <taxon>Chromobacteriaceae</taxon>
        <taxon>Paludibacterium</taxon>
    </lineage>
</organism>
<evidence type="ECO:0000313" key="11">
    <source>
        <dbReference type="EMBL" id="TDR71427.1"/>
    </source>
</evidence>
<keyword evidence="4 9" id="KW-0812">Transmembrane</keyword>
<name>A0A4R7AXX1_9NEIS</name>
<evidence type="ECO:0000313" key="12">
    <source>
        <dbReference type="Proteomes" id="UP000295611"/>
    </source>
</evidence>
<comment type="caution">
    <text evidence="11">The sequence shown here is derived from an EMBL/GenBank/DDBJ whole genome shotgun (WGS) entry which is preliminary data.</text>
</comment>
<dbReference type="GO" id="GO:0017038">
    <property type="term" value="P:protein import"/>
    <property type="evidence" value="ECO:0007669"/>
    <property type="project" value="TreeGrafter"/>
</dbReference>
<evidence type="ECO:0000256" key="9">
    <source>
        <dbReference type="SAM" id="Phobius"/>
    </source>
</evidence>
<gene>
    <name evidence="11" type="ORF">DFP86_1199</name>
</gene>
<keyword evidence="3" id="KW-1003">Cell membrane</keyword>
<dbReference type="InterPro" id="IPR002898">
    <property type="entry name" value="MotA_ExbB_proton_chnl"/>
</dbReference>
<feature type="transmembrane region" description="Helical" evidence="9">
    <location>
        <begin position="151"/>
        <end position="173"/>
    </location>
</feature>
<feature type="domain" description="MotA/TolQ/ExbB proton channel" evidence="10">
    <location>
        <begin position="71"/>
        <end position="187"/>
    </location>
</feature>
<dbReference type="AlphaFoldDB" id="A0A4R7AXX1"/>